<feature type="compositionally biased region" description="Acidic residues" evidence="1">
    <location>
        <begin position="364"/>
        <end position="378"/>
    </location>
</feature>
<gene>
    <name evidence="3" type="ORF">N0B31_07865</name>
</gene>
<dbReference type="InterPro" id="IPR007462">
    <property type="entry name" value="COV1-like"/>
</dbReference>
<dbReference type="EMBL" id="CP104003">
    <property type="protein sequence ID" value="UWM56199.1"/>
    <property type="molecule type" value="Genomic_DNA"/>
</dbReference>
<accession>A0A9E7R6Q0</accession>
<keyword evidence="2" id="KW-0812">Transmembrane</keyword>
<feature type="transmembrane region" description="Helical" evidence="2">
    <location>
        <begin position="27"/>
        <end position="52"/>
    </location>
</feature>
<dbReference type="Proteomes" id="UP001057580">
    <property type="component" value="Chromosome"/>
</dbReference>
<evidence type="ECO:0000256" key="2">
    <source>
        <dbReference type="SAM" id="Phobius"/>
    </source>
</evidence>
<dbReference type="GeneID" id="74942329"/>
<keyword evidence="2" id="KW-0472">Membrane</keyword>
<feature type="compositionally biased region" description="Basic and acidic residues" evidence="1">
    <location>
        <begin position="318"/>
        <end position="356"/>
    </location>
</feature>
<reference evidence="3" key="1">
    <citation type="submission" date="2022-09" db="EMBL/GenBank/DDBJ databases">
        <title>Diverse halophilic archaea isolated from saline environments.</title>
        <authorList>
            <person name="Cui H.-L."/>
        </authorList>
    </citation>
    <scope>NUCLEOTIDE SEQUENCE</scope>
    <source>
        <strain evidence="3">ZS-35-S2</strain>
    </source>
</reference>
<dbReference type="RefSeq" id="WP_260595319.1">
    <property type="nucleotide sequence ID" value="NZ_CP104003.1"/>
</dbReference>
<proteinExistence type="predicted"/>
<evidence type="ECO:0000313" key="3">
    <source>
        <dbReference type="EMBL" id="UWM56199.1"/>
    </source>
</evidence>
<evidence type="ECO:0000313" key="4">
    <source>
        <dbReference type="Proteomes" id="UP001057580"/>
    </source>
</evidence>
<feature type="transmembrane region" description="Helical" evidence="2">
    <location>
        <begin position="72"/>
        <end position="96"/>
    </location>
</feature>
<keyword evidence="4" id="KW-1185">Reference proteome</keyword>
<name>A0A9E7R6Q0_9EURY</name>
<sequence length="388" mass="41696">MAPRTSGEEADQPTRRRPSSRELLRRSFVSGVGLALPLLVTLAILSFALNFISGQLDPVVDVVQQATPNQQLQAFLIEVTTLVVLLVLVFVVGFLAEFGPGDGQIGDGFDYVMESIPGVGSVYTSFNEMSELLLDSDTESFQEVKLVEYPRDGSYTVAFKTATTPDVIGDATGHEEMVTLFMPMAPNPVMGGFVIHVSSDRVVDVDMTVEQGIRSIVTSGVAIGEDDPQMRGLTEAQLRELSQVQRIDNQVGGADPEDVGRDTGMAERREQYDENVSPEHSDTPTGIESRTDDGTVGESMDDHDRPGDVTSEAVIGETSERTPAERAGRMPDRAEQTSEKPPAEMADRDPARRDGTDGPPADATDADAEADADVDPSGEADGSRDTES</sequence>
<feature type="compositionally biased region" description="Basic and acidic residues" evidence="1">
    <location>
        <begin position="268"/>
        <end position="282"/>
    </location>
</feature>
<dbReference type="AlphaFoldDB" id="A0A9E7R6Q0"/>
<dbReference type="KEGG" id="ssai:N0B31_07865"/>
<protein>
    <submittedName>
        <fullName evidence="3">DUF502 domain-containing protein</fullName>
    </submittedName>
</protein>
<feature type="region of interest" description="Disordered" evidence="1">
    <location>
        <begin position="268"/>
        <end position="388"/>
    </location>
</feature>
<dbReference type="PANTHER" id="PTHR31876">
    <property type="entry name" value="COV-LIKE PROTEIN 1"/>
    <property type="match status" value="1"/>
</dbReference>
<dbReference type="PANTHER" id="PTHR31876:SF26">
    <property type="entry name" value="PROTEIN LIKE COV 2"/>
    <property type="match status" value="1"/>
</dbReference>
<organism evidence="3 4">
    <name type="scientific">Salinirubellus salinus</name>
    <dbReference type="NCBI Taxonomy" id="1364945"/>
    <lineage>
        <taxon>Archaea</taxon>
        <taxon>Methanobacteriati</taxon>
        <taxon>Methanobacteriota</taxon>
        <taxon>Stenosarchaea group</taxon>
        <taxon>Halobacteria</taxon>
        <taxon>Halobacteriales</taxon>
        <taxon>Natronomonadaceae</taxon>
        <taxon>Salinirubellus</taxon>
    </lineage>
</organism>
<evidence type="ECO:0000256" key="1">
    <source>
        <dbReference type="SAM" id="MobiDB-lite"/>
    </source>
</evidence>
<keyword evidence="2" id="KW-1133">Transmembrane helix</keyword>
<dbReference type="Pfam" id="PF04367">
    <property type="entry name" value="DUF502"/>
    <property type="match status" value="1"/>
</dbReference>